<accession>A0A9X9PZZ0</accession>
<organism evidence="1 2">
    <name type="scientific">Gulo gulo</name>
    <name type="common">Wolverine</name>
    <name type="synonym">Gluton</name>
    <dbReference type="NCBI Taxonomy" id="48420"/>
    <lineage>
        <taxon>Eukaryota</taxon>
        <taxon>Metazoa</taxon>
        <taxon>Chordata</taxon>
        <taxon>Craniata</taxon>
        <taxon>Vertebrata</taxon>
        <taxon>Euteleostomi</taxon>
        <taxon>Mammalia</taxon>
        <taxon>Eutheria</taxon>
        <taxon>Laurasiatheria</taxon>
        <taxon>Carnivora</taxon>
        <taxon>Caniformia</taxon>
        <taxon>Musteloidea</taxon>
        <taxon>Mustelidae</taxon>
        <taxon>Guloninae</taxon>
        <taxon>Gulo</taxon>
    </lineage>
</organism>
<dbReference type="EMBL" id="CYRY02012328">
    <property type="protein sequence ID" value="VCW79593.1"/>
    <property type="molecule type" value="Genomic_DNA"/>
</dbReference>
<evidence type="ECO:0000313" key="1">
    <source>
        <dbReference type="EMBL" id="VCW79593.1"/>
    </source>
</evidence>
<evidence type="ECO:0000313" key="2">
    <source>
        <dbReference type="Proteomes" id="UP000269945"/>
    </source>
</evidence>
<feature type="non-terminal residue" evidence="1">
    <location>
        <position position="75"/>
    </location>
</feature>
<sequence>VGPGGSWGDTVPDPLPWPEQRPCPLLSALGSLCRWWVRNMAAVLRAYVREGVWPRGTLSLASPPPHRLCPPAQFQ</sequence>
<comment type="caution">
    <text evidence="1">The sequence shown here is derived from an EMBL/GenBank/DDBJ whole genome shotgun (WGS) entry which is preliminary data.</text>
</comment>
<dbReference type="Proteomes" id="UP000269945">
    <property type="component" value="Unassembled WGS sequence"/>
</dbReference>
<dbReference type="AlphaFoldDB" id="A0A9X9PZZ0"/>
<protein>
    <submittedName>
        <fullName evidence="1">Uncharacterized protein</fullName>
    </submittedName>
</protein>
<proteinExistence type="predicted"/>
<name>A0A9X9PZZ0_GULGU</name>
<keyword evidence="2" id="KW-1185">Reference proteome</keyword>
<reference evidence="1 2" key="1">
    <citation type="submission" date="2018-10" db="EMBL/GenBank/DDBJ databases">
        <authorList>
            <person name="Ekblom R."/>
            <person name="Jareborg N."/>
        </authorList>
    </citation>
    <scope>NUCLEOTIDE SEQUENCE [LARGE SCALE GENOMIC DNA]</scope>
    <source>
        <tissue evidence="1">Muscle</tissue>
    </source>
</reference>
<gene>
    <name evidence="1" type="ORF">BN2614_LOCUS1</name>
</gene>
<feature type="non-terminal residue" evidence="1">
    <location>
        <position position="1"/>
    </location>
</feature>